<keyword evidence="3" id="KW-1185">Reference proteome</keyword>
<evidence type="ECO:0000256" key="1">
    <source>
        <dbReference type="SAM" id="MobiDB-lite"/>
    </source>
</evidence>
<gene>
    <name evidence="2" type="ORF">NYPRO_LOCUS4281</name>
</gene>
<name>A0A811Y7H3_NYCPR</name>
<evidence type="ECO:0000313" key="2">
    <source>
        <dbReference type="EMBL" id="CAD7671486.1"/>
    </source>
</evidence>
<organism evidence="2 3">
    <name type="scientific">Nyctereutes procyonoides</name>
    <name type="common">Raccoon dog</name>
    <name type="synonym">Canis procyonoides</name>
    <dbReference type="NCBI Taxonomy" id="34880"/>
    <lineage>
        <taxon>Eukaryota</taxon>
        <taxon>Metazoa</taxon>
        <taxon>Chordata</taxon>
        <taxon>Craniata</taxon>
        <taxon>Vertebrata</taxon>
        <taxon>Euteleostomi</taxon>
        <taxon>Mammalia</taxon>
        <taxon>Eutheria</taxon>
        <taxon>Laurasiatheria</taxon>
        <taxon>Carnivora</taxon>
        <taxon>Caniformia</taxon>
        <taxon>Canidae</taxon>
        <taxon>Nyctereutes</taxon>
    </lineage>
</organism>
<dbReference type="EMBL" id="CAJHUB010000663">
    <property type="protein sequence ID" value="CAD7671486.1"/>
    <property type="molecule type" value="Genomic_DNA"/>
</dbReference>
<feature type="region of interest" description="Disordered" evidence="1">
    <location>
        <begin position="1"/>
        <end position="81"/>
    </location>
</feature>
<protein>
    <submittedName>
        <fullName evidence="2">(raccoon dog) hypothetical protein</fullName>
    </submittedName>
</protein>
<dbReference type="Proteomes" id="UP000645828">
    <property type="component" value="Unassembled WGS sequence"/>
</dbReference>
<dbReference type="AlphaFoldDB" id="A0A811Y7H3"/>
<reference evidence="2" key="1">
    <citation type="submission" date="2020-12" db="EMBL/GenBank/DDBJ databases">
        <authorList>
            <consortium name="Molecular Ecology Group"/>
        </authorList>
    </citation>
    <scope>NUCLEOTIDE SEQUENCE</scope>
    <source>
        <strain evidence="2">TBG_1078</strain>
    </source>
</reference>
<evidence type="ECO:0000313" key="3">
    <source>
        <dbReference type="Proteomes" id="UP000645828"/>
    </source>
</evidence>
<sequence length="98" mass="10172">MVLNRPGWPGPPPHRVGIAGPRWAPRAPLLPRSAGGGRQRGPPSPPAEPGRGEGAPAAFLPPAPPPRGSVVLPRKGNLGPGLSLRFAPERRPVWLVAS</sequence>
<accession>A0A811Y7H3</accession>
<comment type="caution">
    <text evidence="2">The sequence shown here is derived from an EMBL/GenBank/DDBJ whole genome shotgun (WGS) entry which is preliminary data.</text>
</comment>
<proteinExistence type="predicted"/>
<feature type="compositionally biased region" description="Low complexity" evidence="1">
    <location>
        <begin position="19"/>
        <end position="33"/>
    </location>
</feature>